<dbReference type="GeneID" id="78373181"/>
<reference evidence="1 2" key="1">
    <citation type="submission" date="2015-01" db="EMBL/GenBank/DDBJ databases">
        <title>Draft genome of the acidophilic iron oxidizer Ferrimicrobium acidiphilum strain T23.</title>
        <authorList>
            <person name="Poehlein A."/>
            <person name="Eisen S."/>
            <person name="Schloemann M."/>
            <person name="Johnson B.D."/>
            <person name="Daniel R."/>
            <person name="Muehling M."/>
        </authorList>
    </citation>
    <scope>NUCLEOTIDE SEQUENCE [LARGE SCALE GENOMIC DNA]</scope>
    <source>
        <strain evidence="1 2">T23</strain>
    </source>
</reference>
<dbReference type="InterPro" id="IPR002591">
    <property type="entry name" value="Phosphodiest/P_Trfase"/>
</dbReference>
<proteinExistence type="predicted"/>
<organism evidence="1 2">
    <name type="scientific">Ferrimicrobium acidiphilum DSM 19497</name>
    <dbReference type="NCBI Taxonomy" id="1121877"/>
    <lineage>
        <taxon>Bacteria</taxon>
        <taxon>Bacillati</taxon>
        <taxon>Actinomycetota</taxon>
        <taxon>Acidimicrobiia</taxon>
        <taxon>Acidimicrobiales</taxon>
        <taxon>Acidimicrobiaceae</taxon>
        <taxon>Ferrimicrobium</taxon>
    </lineage>
</organism>
<dbReference type="eggNOG" id="COG1524">
    <property type="taxonomic scope" value="Bacteria"/>
</dbReference>
<sequence length="379" mass="40995">MGEQLDEITPQDSFVVPDYTAPGLATLMPAVVDVVRGRKDSAGAFLGASMDDIDRVVVLALDGLGFFQLQPRLGSLPNLARGVLRRGYSVGPSTTATALTSLTTGATPAEHGVLGYRVRLGTHAILNTLRWSSSEREVAAPIPMDFQPVPPFCGENPAVVTKYLFAKTGFTQVHLRGGRLRYWHAMSSIVEKVMSAVKEGESLIFAYYDGIDTVAHEFGLGDAYERELTMVDTLVGMLMDLLPSRTALVITADHGQVEVLQPPIRIDAEAMSLVKLLSGEGRFRWLHCQQGAADRVAEMASERYHDIARVLVRDELVELGVFGGVPSRSVLARVGDVAIIPTSAVSFYDPDDVGALQLICRHGGLMADEMIIPILTFAS</sequence>
<accession>A0A0D8FS77</accession>
<dbReference type="PANTHER" id="PTHR10151">
    <property type="entry name" value="ECTONUCLEOTIDE PYROPHOSPHATASE/PHOSPHODIESTERASE"/>
    <property type="match status" value="1"/>
</dbReference>
<evidence type="ECO:0000313" key="2">
    <source>
        <dbReference type="Proteomes" id="UP000032336"/>
    </source>
</evidence>
<keyword evidence="2" id="KW-1185">Reference proteome</keyword>
<dbReference type="SUPFAM" id="SSF53649">
    <property type="entry name" value="Alkaline phosphatase-like"/>
    <property type="match status" value="1"/>
</dbReference>
<name>A0A0D8FS77_9ACTN</name>
<dbReference type="AlphaFoldDB" id="A0A0D8FS77"/>
<dbReference type="Proteomes" id="UP000032336">
    <property type="component" value="Unassembled WGS sequence"/>
</dbReference>
<gene>
    <name evidence="1" type="ORF">FEAC_21070</name>
</gene>
<dbReference type="OrthoDB" id="9779267at2"/>
<evidence type="ECO:0000313" key="1">
    <source>
        <dbReference type="EMBL" id="KJE76125.1"/>
    </source>
</evidence>
<protein>
    <submittedName>
        <fullName evidence="1">Type I phosphodiesterase / nucleotide pyrophosphatase</fullName>
    </submittedName>
</protein>
<dbReference type="PANTHER" id="PTHR10151:SF120">
    <property type="entry name" value="BIS(5'-ADENOSYL)-TRIPHOSPHATASE"/>
    <property type="match status" value="1"/>
</dbReference>
<dbReference type="Gene3D" id="3.40.720.10">
    <property type="entry name" value="Alkaline Phosphatase, subunit A"/>
    <property type="match status" value="1"/>
</dbReference>
<dbReference type="RefSeq" id="WP_052566188.1">
    <property type="nucleotide sequence ID" value="NZ_JQKF01000038.1"/>
</dbReference>
<dbReference type="Pfam" id="PF01663">
    <property type="entry name" value="Phosphodiest"/>
    <property type="match status" value="1"/>
</dbReference>
<dbReference type="STRING" id="1121877.FEAC_21070"/>
<dbReference type="GO" id="GO:0016787">
    <property type="term" value="F:hydrolase activity"/>
    <property type="evidence" value="ECO:0007669"/>
    <property type="project" value="UniProtKB-ARBA"/>
</dbReference>
<dbReference type="InterPro" id="IPR017850">
    <property type="entry name" value="Alkaline_phosphatase_core_sf"/>
</dbReference>
<comment type="caution">
    <text evidence="1">The sequence shown here is derived from an EMBL/GenBank/DDBJ whole genome shotgun (WGS) entry which is preliminary data.</text>
</comment>
<dbReference type="EMBL" id="JXUW01000021">
    <property type="protein sequence ID" value="KJE76125.1"/>
    <property type="molecule type" value="Genomic_DNA"/>
</dbReference>